<evidence type="ECO:0000313" key="7">
    <source>
        <dbReference type="EMBL" id="KAK0181137.1"/>
    </source>
</evidence>
<evidence type="ECO:0000256" key="2">
    <source>
        <dbReference type="ARBA" id="ARBA00023125"/>
    </source>
</evidence>
<feature type="region of interest" description="Disordered" evidence="5">
    <location>
        <begin position="448"/>
        <end position="473"/>
    </location>
</feature>
<evidence type="ECO:0000256" key="3">
    <source>
        <dbReference type="ARBA" id="ARBA00023242"/>
    </source>
</evidence>
<dbReference type="FunFam" id="1.10.10.60:FF:000019">
    <property type="entry name" value="Ligand-dependent corepressor isoform 1"/>
    <property type="match status" value="1"/>
</dbReference>
<evidence type="ECO:0000259" key="6">
    <source>
        <dbReference type="PROSITE" id="PS50960"/>
    </source>
</evidence>
<dbReference type="GO" id="GO:0006357">
    <property type="term" value="P:regulation of transcription by RNA polymerase II"/>
    <property type="evidence" value="ECO:0007669"/>
    <property type="project" value="TreeGrafter"/>
</dbReference>
<dbReference type="Proteomes" id="UP001168972">
    <property type="component" value="Unassembled WGS sequence"/>
</dbReference>
<evidence type="ECO:0000313" key="8">
    <source>
        <dbReference type="Proteomes" id="UP001168972"/>
    </source>
</evidence>
<dbReference type="GO" id="GO:0005634">
    <property type="term" value="C:nucleus"/>
    <property type="evidence" value="ECO:0007669"/>
    <property type="project" value="UniProtKB-SubCell"/>
</dbReference>
<accession>A0AA39L172</accession>
<organism evidence="7 8">
    <name type="scientific">Microctonus hyperodae</name>
    <name type="common">Parasitoid wasp</name>
    <dbReference type="NCBI Taxonomy" id="165561"/>
    <lineage>
        <taxon>Eukaryota</taxon>
        <taxon>Metazoa</taxon>
        <taxon>Ecdysozoa</taxon>
        <taxon>Arthropoda</taxon>
        <taxon>Hexapoda</taxon>
        <taxon>Insecta</taxon>
        <taxon>Pterygota</taxon>
        <taxon>Neoptera</taxon>
        <taxon>Endopterygota</taxon>
        <taxon>Hymenoptera</taxon>
        <taxon>Apocrita</taxon>
        <taxon>Ichneumonoidea</taxon>
        <taxon>Braconidae</taxon>
        <taxon>Euphorinae</taxon>
        <taxon>Microctonus</taxon>
    </lineage>
</organism>
<dbReference type="InterPro" id="IPR007889">
    <property type="entry name" value="HTH_Psq"/>
</dbReference>
<name>A0AA39L172_MICHY</name>
<feature type="compositionally biased region" description="Low complexity" evidence="5">
    <location>
        <begin position="356"/>
        <end position="380"/>
    </location>
</feature>
<evidence type="ECO:0000256" key="1">
    <source>
        <dbReference type="ARBA" id="ARBA00004123"/>
    </source>
</evidence>
<gene>
    <name evidence="7" type="ORF">PV327_003444</name>
</gene>
<keyword evidence="2 4" id="KW-0238">DNA-binding</keyword>
<comment type="caution">
    <text evidence="7">The sequence shown here is derived from an EMBL/GenBank/DDBJ whole genome shotgun (WGS) entry which is preliminary data.</text>
</comment>
<dbReference type="SUPFAM" id="SSF46689">
    <property type="entry name" value="Homeodomain-like"/>
    <property type="match status" value="2"/>
</dbReference>
<dbReference type="Pfam" id="PF05225">
    <property type="entry name" value="HTH_psq"/>
    <property type="match status" value="2"/>
</dbReference>
<feature type="domain" description="HTH psq-type" evidence="6">
    <location>
        <begin position="179"/>
        <end position="231"/>
    </location>
</feature>
<comment type="subcellular location">
    <subcellularLocation>
        <location evidence="1 4">Nucleus</location>
    </subcellularLocation>
</comment>
<proteinExistence type="predicted"/>
<feature type="region of interest" description="Disordered" evidence="5">
    <location>
        <begin position="355"/>
        <end position="402"/>
    </location>
</feature>
<reference evidence="7" key="1">
    <citation type="journal article" date="2023" name="bioRxiv">
        <title>Scaffold-level genome assemblies of two parasitoid biocontrol wasps reveal the parthenogenesis mechanism and an associated novel virus.</title>
        <authorList>
            <person name="Inwood S."/>
            <person name="Skelly J."/>
            <person name="Guhlin J."/>
            <person name="Harrop T."/>
            <person name="Goldson S."/>
            <person name="Dearden P."/>
        </authorList>
    </citation>
    <scope>NUCLEOTIDE SEQUENCE</scope>
    <source>
        <strain evidence="7">Lincoln</strain>
        <tissue evidence="7">Whole body</tissue>
    </source>
</reference>
<sequence length="473" mass="52450">MCQNSDENKFYPNTKKNLPTIAYILADYSSLLKLKAPTWTRHDLQEAIEAVVTQKMRFTQASTKYGIPKGTLYDNILGKSKRMMVLEEAGLDVTEENAVLEFCCDITVSPYNRRTKKSLNAILNFVEKLRRQRDPGFAFSGLSGFRWWWAFSDSYQYQLQSLWQKCWNTNSSLVHNLRFRERGPLKSWRPETMAEAIFSVLKEGLSLSQAARKYDIPYPTFVLYANRVHNMLGPSSDGGADLRPKGRGRPQRILLGVWPDEHIRGVIRTVVFRDGAIKEEPTPIYPNLANYACNGPEEPVSPGAAAAAAVAAVAQGLRHQMCSMVAAAQSHQHEMIATNLSANFQAAVQVSQHHLNNNSSTSNNNNSSRNSPLMLGLPSPGSGGPPESPIEGSPLASPLAPLMDPAHIPSSVELGIGVGGMTYKPQRSYVSPRPENIFQDDIIDLVKSSHTGHKDKEKVPVKLEPFADSRSEQ</sequence>
<dbReference type="InterPro" id="IPR051095">
    <property type="entry name" value="Dros_DevTransReg"/>
</dbReference>
<dbReference type="EMBL" id="JAQQBR010000002">
    <property type="protein sequence ID" value="KAK0181137.1"/>
    <property type="molecule type" value="Genomic_DNA"/>
</dbReference>
<dbReference type="Gene3D" id="1.10.10.60">
    <property type="entry name" value="Homeodomain-like"/>
    <property type="match status" value="1"/>
</dbReference>
<dbReference type="InterPro" id="IPR009057">
    <property type="entry name" value="Homeodomain-like_sf"/>
</dbReference>
<feature type="compositionally biased region" description="Basic and acidic residues" evidence="5">
    <location>
        <begin position="452"/>
        <end position="473"/>
    </location>
</feature>
<dbReference type="AlphaFoldDB" id="A0AA39L172"/>
<protein>
    <recommendedName>
        <fullName evidence="6">HTH psq-type domain-containing protein</fullName>
    </recommendedName>
</protein>
<evidence type="ECO:0000256" key="4">
    <source>
        <dbReference type="PROSITE-ProRule" id="PRU00320"/>
    </source>
</evidence>
<feature type="DNA-binding region" description="H-T-H motif" evidence="4">
    <location>
        <begin position="207"/>
        <end position="227"/>
    </location>
</feature>
<dbReference type="GO" id="GO:0003677">
    <property type="term" value="F:DNA binding"/>
    <property type="evidence" value="ECO:0007669"/>
    <property type="project" value="UniProtKB-UniRule"/>
</dbReference>
<reference evidence="7" key="2">
    <citation type="submission" date="2023-03" db="EMBL/GenBank/DDBJ databases">
        <authorList>
            <person name="Inwood S.N."/>
            <person name="Skelly J.G."/>
            <person name="Guhlin J."/>
            <person name="Harrop T.W.R."/>
            <person name="Goldson S.G."/>
            <person name="Dearden P.K."/>
        </authorList>
    </citation>
    <scope>NUCLEOTIDE SEQUENCE</scope>
    <source>
        <strain evidence="7">Lincoln</strain>
        <tissue evidence="7">Whole body</tissue>
    </source>
</reference>
<dbReference type="PANTHER" id="PTHR23110">
    <property type="entry name" value="BTB DOMAIN TRANSCRIPTION FACTOR"/>
    <property type="match status" value="1"/>
</dbReference>
<evidence type="ECO:0000256" key="5">
    <source>
        <dbReference type="SAM" id="MobiDB-lite"/>
    </source>
</evidence>
<dbReference type="PANTHER" id="PTHR23110:SF109">
    <property type="entry name" value="FI07618P-RELATED"/>
    <property type="match status" value="1"/>
</dbReference>
<keyword evidence="3 4" id="KW-0539">Nucleus</keyword>
<dbReference type="PROSITE" id="PS50960">
    <property type="entry name" value="HTH_PSQ"/>
    <property type="match status" value="1"/>
</dbReference>
<keyword evidence="8" id="KW-1185">Reference proteome</keyword>